<dbReference type="Proteomes" id="UP000664317">
    <property type="component" value="Unassembled WGS sequence"/>
</dbReference>
<name>A0ABS3C667_9BACT</name>
<evidence type="ECO:0000313" key="3">
    <source>
        <dbReference type="Proteomes" id="UP000664317"/>
    </source>
</evidence>
<organism evidence="2 3">
    <name type="scientific">Algoriphagus oliviformis</name>
    <dbReference type="NCBI Taxonomy" id="2811231"/>
    <lineage>
        <taxon>Bacteria</taxon>
        <taxon>Pseudomonadati</taxon>
        <taxon>Bacteroidota</taxon>
        <taxon>Cytophagia</taxon>
        <taxon>Cytophagales</taxon>
        <taxon>Cyclobacteriaceae</taxon>
        <taxon>Algoriphagus</taxon>
    </lineage>
</organism>
<reference evidence="2 3" key="1">
    <citation type="submission" date="2021-03" db="EMBL/GenBank/DDBJ databases">
        <title>novel species isolated from a fishpond in China.</title>
        <authorList>
            <person name="Lu H."/>
            <person name="Cai Z."/>
        </authorList>
    </citation>
    <scope>NUCLEOTIDE SEQUENCE [LARGE SCALE GENOMIC DNA]</scope>
    <source>
        <strain evidence="2 3">H41</strain>
    </source>
</reference>
<sequence length="109" mass="11970">MLAWVLAVFFFGLGKSLAQDTTAVVIPDGTMGEVLAPFGTLEKEKFPKNINIFTGRWSSLRVGMGFLLGVGSFSNPAFSWQSCKSVGVFFLGGFRILQKGIFLNELFEH</sequence>
<comment type="caution">
    <text evidence="2">The sequence shown here is derived from an EMBL/GenBank/DDBJ whole genome shotgun (WGS) entry which is preliminary data.</text>
</comment>
<accession>A0ABS3C667</accession>
<feature type="chain" id="PRO_5045127623" evidence="1">
    <location>
        <begin position="19"/>
        <end position="109"/>
    </location>
</feature>
<gene>
    <name evidence="2" type="ORF">J0A68_16810</name>
</gene>
<proteinExistence type="predicted"/>
<feature type="signal peptide" evidence="1">
    <location>
        <begin position="1"/>
        <end position="18"/>
    </location>
</feature>
<keyword evidence="3" id="KW-1185">Reference proteome</keyword>
<keyword evidence="1" id="KW-0732">Signal</keyword>
<protein>
    <submittedName>
        <fullName evidence="2">Uncharacterized protein</fullName>
    </submittedName>
</protein>
<evidence type="ECO:0000256" key="1">
    <source>
        <dbReference type="SAM" id="SignalP"/>
    </source>
</evidence>
<evidence type="ECO:0000313" key="2">
    <source>
        <dbReference type="EMBL" id="MBN7812618.1"/>
    </source>
</evidence>
<dbReference type="EMBL" id="JAFKCT010000008">
    <property type="protein sequence ID" value="MBN7812618.1"/>
    <property type="molecule type" value="Genomic_DNA"/>
</dbReference>
<dbReference type="RefSeq" id="WP_206579399.1">
    <property type="nucleotide sequence ID" value="NZ_JAFKCT010000008.1"/>
</dbReference>